<reference evidence="3" key="3">
    <citation type="submission" date="2014-06" db="EMBL/GenBank/DDBJ databases">
        <authorList>
            <person name="Ju J."/>
            <person name="Zhang J."/>
        </authorList>
    </citation>
    <scope>NUCLEOTIDE SEQUENCE</scope>
    <source>
        <strain evidence="3">SscI8</strain>
    </source>
</reference>
<accession>A0A0F7RYB9</accession>
<evidence type="ECO:0000313" key="2">
    <source>
        <dbReference type="EMBL" id="CDS00084.1"/>
    </source>
</evidence>
<reference evidence="2" key="1">
    <citation type="submission" date="2014-06" db="EMBL/GenBank/DDBJ databases">
        <authorList>
            <person name="Berkman J.Paul."/>
        </authorList>
    </citation>
    <scope>NUCLEOTIDE SEQUENCE [LARGE SCALE GENOMIC DNA]</scope>
</reference>
<dbReference type="Pfam" id="PF00561">
    <property type="entry name" value="Abhydrolase_1"/>
    <property type="match status" value="1"/>
</dbReference>
<dbReference type="Gene3D" id="3.40.50.1820">
    <property type="entry name" value="alpha/beta hydrolase"/>
    <property type="match status" value="1"/>
</dbReference>
<gene>
    <name evidence="2" type="primary">SSCI35260.1</name>
    <name evidence="3" type="ORF">SPSC_00761</name>
</gene>
<keyword evidence="4" id="KW-1185">Reference proteome</keyword>
<dbReference type="STRING" id="49012.A0A0F7RYB9"/>
<dbReference type="InterPro" id="IPR029058">
    <property type="entry name" value="AB_hydrolase_fold"/>
</dbReference>
<evidence type="ECO:0000259" key="1">
    <source>
        <dbReference type="Pfam" id="PF00561"/>
    </source>
</evidence>
<dbReference type="EMBL" id="CCFA01001975">
    <property type="protein sequence ID" value="CDS00084.1"/>
    <property type="molecule type" value="Genomic_DNA"/>
</dbReference>
<feature type="domain" description="AB hydrolase-1" evidence="1">
    <location>
        <begin position="33"/>
        <end position="286"/>
    </location>
</feature>
<organism evidence="2 4">
    <name type="scientific">Sporisorium scitamineum</name>
    <dbReference type="NCBI Taxonomy" id="49012"/>
    <lineage>
        <taxon>Eukaryota</taxon>
        <taxon>Fungi</taxon>
        <taxon>Dikarya</taxon>
        <taxon>Basidiomycota</taxon>
        <taxon>Ustilaginomycotina</taxon>
        <taxon>Ustilaginomycetes</taxon>
        <taxon>Ustilaginales</taxon>
        <taxon>Ustilaginaceae</taxon>
        <taxon>Sporisorium</taxon>
    </lineage>
</organism>
<dbReference type="EMBL" id="LK056654">
    <property type="protein sequence ID" value="CDU22131.1"/>
    <property type="molecule type" value="Genomic_DNA"/>
</dbReference>
<reference evidence="4" key="2">
    <citation type="submission" date="2014-06" db="EMBL/GenBank/DDBJ databases">
        <authorList>
            <person name="Berkman P.J."/>
        </authorList>
    </citation>
    <scope>NUCLEOTIDE SEQUENCE [LARGE SCALE GENOMIC DNA]</scope>
</reference>
<evidence type="ECO:0000313" key="4">
    <source>
        <dbReference type="Proteomes" id="UP000242770"/>
    </source>
</evidence>
<dbReference type="InterPro" id="IPR000073">
    <property type="entry name" value="AB_hydrolase_1"/>
</dbReference>
<evidence type="ECO:0000313" key="3">
    <source>
        <dbReference type="EMBL" id="CDU22131.1"/>
    </source>
</evidence>
<dbReference type="SUPFAM" id="SSF53474">
    <property type="entry name" value="alpha/beta-Hydrolases"/>
    <property type="match status" value="1"/>
</dbReference>
<dbReference type="AlphaFoldDB" id="A0A0F7RYB9"/>
<dbReference type="InterPro" id="IPR050471">
    <property type="entry name" value="AB_hydrolase"/>
</dbReference>
<name>A0A0F7RYB9_9BASI</name>
<dbReference type="PANTHER" id="PTHR43433:SF5">
    <property type="entry name" value="AB HYDROLASE-1 DOMAIN-CONTAINING PROTEIN"/>
    <property type="match status" value="1"/>
</dbReference>
<protein>
    <recommendedName>
        <fullName evidence="1">AB hydrolase-1 domain-containing protein</fullName>
    </recommendedName>
</protein>
<proteinExistence type="predicted"/>
<dbReference type="Proteomes" id="UP000242770">
    <property type="component" value="Unassembled WGS sequence"/>
</dbReference>
<dbReference type="PANTHER" id="PTHR43433">
    <property type="entry name" value="HYDROLASE, ALPHA/BETA FOLD FAMILY PROTEIN"/>
    <property type="match status" value="1"/>
</dbReference>
<sequence>MASQTQFFTLLDNSGCRMAYRVSNPTSPTSRTPLFLINGLSAVMVDWTPLFEALGATRTLVISDHRGIGESTITDEWDQELTLESMGLDVIHLAHHLGYNRIDLLGFSMGGHITQALLSSPQLAKVAEDGLVVIDDKVKIRKAVLTATMVKLPRGEVDMNKLNEQAEKIPDKKKRNGFITEQMMKLQYHPAVLGTGKPLQGQFEHRLQVARTTKRPAWIIGLQFLAIQSADLRKQLHRIPSSVPVMVIHGKRDQMVLYSESERILDGIKHAKRFEGTPSGEFGHFWYDYFDLHRVWIPSINAFLDHGDVGVNRGESKL</sequence>
<dbReference type="OrthoDB" id="8119704at2759"/>